<dbReference type="InterPro" id="IPR051449">
    <property type="entry name" value="ABC-2_transporter_component"/>
</dbReference>
<evidence type="ECO:0000256" key="5">
    <source>
        <dbReference type="ARBA" id="ARBA00023136"/>
    </source>
</evidence>
<feature type="transmembrane region" description="Helical" evidence="6">
    <location>
        <begin position="247"/>
        <end position="271"/>
    </location>
</feature>
<evidence type="ECO:0000256" key="3">
    <source>
        <dbReference type="ARBA" id="ARBA00022692"/>
    </source>
</evidence>
<gene>
    <name evidence="8" type="ORF">ACFPZ3_67395</name>
</gene>
<feature type="transmembrane region" description="Helical" evidence="6">
    <location>
        <begin position="310"/>
        <end position="328"/>
    </location>
</feature>
<organism evidence="8 9">
    <name type="scientific">Nonomuraea insulae</name>
    <dbReference type="NCBI Taxonomy" id="1616787"/>
    <lineage>
        <taxon>Bacteria</taxon>
        <taxon>Bacillati</taxon>
        <taxon>Actinomycetota</taxon>
        <taxon>Actinomycetes</taxon>
        <taxon>Streptosporangiales</taxon>
        <taxon>Streptosporangiaceae</taxon>
        <taxon>Nonomuraea</taxon>
    </lineage>
</organism>
<dbReference type="InterPro" id="IPR013525">
    <property type="entry name" value="ABC2_TM"/>
</dbReference>
<keyword evidence="4 6" id="KW-1133">Transmembrane helix</keyword>
<keyword evidence="3 6" id="KW-0812">Transmembrane</keyword>
<evidence type="ECO:0000256" key="4">
    <source>
        <dbReference type="ARBA" id="ARBA00022989"/>
    </source>
</evidence>
<sequence>MLRPLLVVTAQELRTRIFDGTALLVALVAPVLLATIFGLALGGDDPPLRATVGYVDLDGGEFPASVRGEMAAAEELKGVLTLRDLPTREEARRQVDDGVIGAAIVFLPGFSQSVGAGRGGEVTVLSSPEAPLAGVLAQAVVDRMSALVEARTLAVRASIAAGVPGAEVQAFVERNGANGPALGLSADSLSGGKVDLAVYYGTGMAALFAFFVAGTSVRGLLTERRLGTLDRTLVAPIPPWTPALAKALVGFGLALASMCATWASSVLIFGTTWGDPVAVLALCAAHAAAAATITMLVASRARTESQADGVIMGVSFVVAFFGGSLVPLHNLPEFLQKAALLTPNGWISSGLIELAGSGGGIASVTAPLGVLCAIALVAGGLSAAGLRRGLTR</sequence>
<evidence type="ECO:0000259" key="7">
    <source>
        <dbReference type="Pfam" id="PF12698"/>
    </source>
</evidence>
<accession>A0ABW1DCW4</accession>
<dbReference type="Gene3D" id="3.40.1710.10">
    <property type="entry name" value="abc type-2 transporter like domain"/>
    <property type="match status" value="1"/>
</dbReference>
<keyword evidence="2" id="KW-1003">Cell membrane</keyword>
<evidence type="ECO:0000256" key="1">
    <source>
        <dbReference type="ARBA" id="ARBA00004651"/>
    </source>
</evidence>
<comment type="caution">
    <text evidence="8">The sequence shown here is derived from an EMBL/GenBank/DDBJ whole genome shotgun (WGS) entry which is preliminary data.</text>
</comment>
<evidence type="ECO:0000313" key="9">
    <source>
        <dbReference type="Proteomes" id="UP001596058"/>
    </source>
</evidence>
<keyword evidence="9" id="KW-1185">Reference proteome</keyword>
<feature type="transmembrane region" description="Helical" evidence="6">
    <location>
        <begin position="277"/>
        <end position="298"/>
    </location>
</feature>
<proteinExistence type="predicted"/>
<dbReference type="PANTHER" id="PTHR30294">
    <property type="entry name" value="MEMBRANE COMPONENT OF ABC TRANSPORTER YHHJ-RELATED"/>
    <property type="match status" value="1"/>
</dbReference>
<keyword evidence="5 6" id="KW-0472">Membrane</keyword>
<dbReference type="RefSeq" id="WP_379524845.1">
    <property type="nucleotide sequence ID" value="NZ_JBHSPA010000126.1"/>
</dbReference>
<feature type="domain" description="ABC-2 type transporter transmembrane" evidence="7">
    <location>
        <begin position="24"/>
        <end position="383"/>
    </location>
</feature>
<evidence type="ECO:0000256" key="2">
    <source>
        <dbReference type="ARBA" id="ARBA00022475"/>
    </source>
</evidence>
<name>A0ABW1DCW4_9ACTN</name>
<reference evidence="9" key="1">
    <citation type="journal article" date="2019" name="Int. J. Syst. Evol. Microbiol.">
        <title>The Global Catalogue of Microorganisms (GCM) 10K type strain sequencing project: providing services to taxonomists for standard genome sequencing and annotation.</title>
        <authorList>
            <consortium name="The Broad Institute Genomics Platform"/>
            <consortium name="The Broad Institute Genome Sequencing Center for Infectious Disease"/>
            <person name="Wu L."/>
            <person name="Ma J."/>
        </authorList>
    </citation>
    <scope>NUCLEOTIDE SEQUENCE [LARGE SCALE GENOMIC DNA]</scope>
    <source>
        <strain evidence="9">CCUG 53903</strain>
    </source>
</reference>
<protein>
    <submittedName>
        <fullName evidence="8">ABC transporter permease</fullName>
    </submittedName>
</protein>
<dbReference type="PANTHER" id="PTHR30294:SF38">
    <property type="entry name" value="TRANSPORT PERMEASE PROTEIN"/>
    <property type="match status" value="1"/>
</dbReference>
<dbReference type="Pfam" id="PF12698">
    <property type="entry name" value="ABC2_membrane_3"/>
    <property type="match status" value="1"/>
</dbReference>
<evidence type="ECO:0000256" key="6">
    <source>
        <dbReference type="SAM" id="Phobius"/>
    </source>
</evidence>
<evidence type="ECO:0000313" key="8">
    <source>
        <dbReference type="EMBL" id="MFC5835426.1"/>
    </source>
</evidence>
<feature type="transmembrane region" description="Helical" evidence="6">
    <location>
        <begin position="197"/>
        <end position="221"/>
    </location>
</feature>
<feature type="transmembrane region" description="Helical" evidence="6">
    <location>
        <begin position="364"/>
        <end position="386"/>
    </location>
</feature>
<dbReference type="EMBL" id="JBHSPA010000126">
    <property type="protein sequence ID" value="MFC5835426.1"/>
    <property type="molecule type" value="Genomic_DNA"/>
</dbReference>
<dbReference type="Proteomes" id="UP001596058">
    <property type="component" value="Unassembled WGS sequence"/>
</dbReference>
<feature type="transmembrane region" description="Helical" evidence="6">
    <location>
        <begin position="21"/>
        <end position="41"/>
    </location>
</feature>
<comment type="subcellular location">
    <subcellularLocation>
        <location evidence="1">Cell membrane</location>
        <topology evidence="1">Multi-pass membrane protein</topology>
    </subcellularLocation>
</comment>